<protein>
    <submittedName>
        <fullName evidence="1">Uncharacterized protein</fullName>
    </submittedName>
</protein>
<dbReference type="Proteomes" id="UP000593875">
    <property type="component" value="Chromosome"/>
</dbReference>
<evidence type="ECO:0000313" key="2">
    <source>
        <dbReference type="Proteomes" id="UP000593875"/>
    </source>
</evidence>
<keyword evidence="2" id="KW-1185">Reference proteome</keyword>
<sequence length="438" mass="48320">MTELTPLRHIPTANVFRKGDVFVLFGELFGRGYVNGLIDEARAAGMTIVGITVGRRDETGALRALTAEEHAEAEEKLGGRIVNVPLMAGFDMDAPEGEQNPTELLSDVKLKTWQDDKLDWEKIERCREAGVRRFTTSAAQAMAEIDKLIPEGANVFFAHTMAGGIPKIKAFLAIANRIYKGRGDRFESSRALLDSDLGKLILMNFDEVTANTLKYLIDASAPIRERVTKAGGEVRYTAYGYHGTEILIGGKYVWQTYTNYTQGYAKMRLESIAEAAWKQGIAATVFNCPEIRTNSSDIFVGVELSLFPLLTALKKEGGGEWAEKQWAICQELLGDGISLQSLLDTIEKYNNDPTSAQFRNFEAWPMDNTPALADVMIGTSEEITGLHKDKKALITDHLSSLVLEGAGPLMFHGASEKIAPVLWLNHDIIARQLNALHP</sequence>
<proteinExistence type="predicted"/>
<dbReference type="EMBL" id="CP062941">
    <property type="protein sequence ID" value="QOL48090.1"/>
    <property type="molecule type" value="Genomic_DNA"/>
</dbReference>
<organism evidence="1 2">
    <name type="scientific">Massilia litorea</name>
    <dbReference type="NCBI Taxonomy" id="2769491"/>
    <lineage>
        <taxon>Bacteria</taxon>
        <taxon>Pseudomonadati</taxon>
        <taxon>Pseudomonadota</taxon>
        <taxon>Betaproteobacteria</taxon>
        <taxon>Burkholderiales</taxon>
        <taxon>Oxalobacteraceae</taxon>
        <taxon>Telluria group</taxon>
        <taxon>Massilia</taxon>
    </lineage>
</organism>
<dbReference type="InterPro" id="IPR053909">
    <property type="entry name" value="FabMG"/>
</dbReference>
<accession>A0A7L9TZI5</accession>
<dbReference type="AlphaFoldDB" id="A0A7L9TZI5"/>
<name>A0A7L9TZI5_9BURK</name>
<dbReference type="KEGG" id="mlir:LPB04_13830"/>
<gene>
    <name evidence="1" type="ORF">LPB04_13830</name>
</gene>
<evidence type="ECO:0000313" key="1">
    <source>
        <dbReference type="EMBL" id="QOL48090.1"/>
    </source>
</evidence>
<dbReference type="RefSeq" id="WP_193685138.1">
    <property type="nucleotide sequence ID" value="NZ_CP062941.1"/>
</dbReference>
<reference evidence="1 2" key="1">
    <citation type="submission" date="2020-10" db="EMBL/GenBank/DDBJ databases">
        <title>Genome sequencing of Massilia sp. LPB0304.</title>
        <authorList>
            <person name="Kim J."/>
        </authorList>
    </citation>
    <scope>NUCLEOTIDE SEQUENCE [LARGE SCALE GENOMIC DNA]</scope>
    <source>
        <strain evidence="1 2">LPB0304</strain>
    </source>
</reference>
<dbReference type="Pfam" id="PF22046">
    <property type="entry name" value="FabMG"/>
    <property type="match status" value="1"/>
</dbReference>